<dbReference type="Proteomes" id="UP000289506">
    <property type="component" value="Plasmid 13"/>
</dbReference>
<dbReference type="InterPro" id="IPR050212">
    <property type="entry name" value="Ntdp-like"/>
</dbReference>
<reference evidence="5 6" key="1">
    <citation type="submission" date="2019-01" db="EMBL/GenBank/DDBJ databases">
        <authorList>
            <consortium name="Pathogen Informatics"/>
        </authorList>
    </citation>
    <scope>NUCLEOTIDE SEQUENCE [LARGE SCALE GENOMIC DNA]</scope>
    <source>
        <strain evidence="5 6">NCTC10142</strain>
        <plasmid evidence="6">13</plasmid>
    </source>
</reference>
<dbReference type="InterPro" id="IPR007295">
    <property type="entry name" value="DUF402"/>
</dbReference>
<dbReference type="RefSeq" id="WP_015287651.1">
    <property type="nucleotide sequence ID" value="NZ_CP140753.1"/>
</dbReference>
<protein>
    <submittedName>
        <fullName evidence="5">Protein of uncharacterized function (DUF402)</fullName>
    </submittedName>
</protein>
<dbReference type="Pfam" id="PF04167">
    <property type="entry name" value="DUF402"/>
    <property type="match status" value="1"/>
</dbReference>
<dbReference type="PANTHER" id="PTHR39159">
    <property type="match status" value="1"/>
</dbReference>
<evidence type="ECO:0000256" key="2">
    <source>
        <dbReference type="ARBA" id="ARBA00022801"/>
    </source>
</evidence>
<dbReference type="SUPFAM" id="SSF159234">
    <property type="entry name" value="FomD-like"/>
    <property type="match status" value="1"/>
</dbReference>
<evidence type="ECO:0000313" key="6">
    <source>
        <dbReference type="Proteomes" id="UP000289506"/>
    </source>
</evidence>
<dbReference type="PANTHER" id="PTHR39159:SF1">
    <property type="entry name" value="UPF0374 PROTEIN YGAC"/>
    <property type="match status" value="1"/>
</dbReference>
<evidence type="ECO:0000256" key="1">
    <source>
        <dbReference type="ARBA" id="ARBA00022723"/>
    </source>
</evidence>
<feature type="domain" description="DUF402" evidence="4">
    <location>
        <begin position="22"/>
        <end position="163"/>
    </location>
</feature>
<dbReference type="OMA" id="QSYKHNG"/>
<keyword evidence="2" id="KW-0378">Hydrolase</keyword>
<keyword evidence="3" id="KW-0460">Magnesium</keyword>
<dbReference type="GO" id="GO:0016787">
    <property type="term" value="F:hydrolase activity"/>
    <property type="evidence" value="ECO:0007669"/>
    <property type="project" value="UniProtKB-KW"/>
</dbReference>
<dbReference type="GO" id="GO:0046872">
    <property type="term" value="F:metal ion binding"/>
    <property type="evidence" value="ECO:0007669"/>
    <property type="project" value="UniProtKB-KW"/>
</dbReference>
<organism evidence="5 6">
    <name type="scientific">Mycoplasmopsis cynos</name>
    <dbReference type="NCBI Taxonomy" id="171284"/>
    <lineage>
        <taxon>Bacteria</taxon>
        <taxon>Bacillati</taxon>
        <taxon>Mycoplasmatota</taxon>
        <taxon>Mycoplasmoidales</taxon>
        <taxon>Metamycoplasmataceae</taxon>
        <taxon>Mycoplasmopsis</taxon>
    </lineage>
</organism>
<dbReference type="InterPro" id="IPR016882">
    <property type="entry name" value="SA1684"/>
</dbReference>
<name>A0A449AJ44_9BACT</name>
<dbReference type="GeneID" id="74932336"/>
<proteinExistence type="predicted"/>
<dbReference type="EMBL" id="LR214986">
    <property type="protein sequence ID" value="VEU65044.1"/>
    <property type="molecule type" value="Genomic_DNA"/>
</dbReference>
<keyword evidence="5" id="KW-0614">Plasmid</keyword>
<sequence>MEWDFSQVKVGKMINIQAYKHDGFLYRQWTNAKVIFHNKRHIVLSLKGTRVTETLKARKGWIYKDDALWFIPKKSFYNAIVLFKSGIGKSYYINLSSYPIFEDRTIKFIDYDLDLKSYPTKELQIVDKEEFNENSRYYGYSKLTKTKIFKEVRNVVELYSMNGYFFNDTIIDYYLDIMFKDKLINEHKLNSYRCVHKKSLWEETDMIHNLARRYRRRTR</sequence>
<evidence type="ECO:0000313" key="5">
    <source>
        <dbReference type="EMBL" id="VEU65044.1"/>
    </source>
</evidence>
<evidence type="ECO:0000256" key="3">
    <source>
        <dbReference type="ARBA" id="ARBA00022842"/>
    </source>
</evidence>
<gene>
    <name evidence="5" type="ORF">NCTC10142_00825</name>
</gene>
<dbReference type="PIRSF" id="PIRSF028345">
    <property type="entry name" value="UCP028345"/>
    <property type="match status" value="1"/>
</dbReference>
<accession>A0A449AJ44</accession>
<evidence type="ECO:0000259" key="4">
    <source>
        <dbReference type="Pfam" id="PF04167"/>
    </source>
</evidence>
<keyword evidence="1" id="KW-0479">Metal-binding</keyword>
<dbReference type="Gene3D" id="2.40.380.10">
    <property type="entry name" value="FomD-like"/>
    <property type="match status" value="1"/>
</dbReference>
<dbReference type="InterPro" id="IPR035930">
    <property type="entry name" value="FomD-like_sf"/>
</dbReference>
<geneLocation type="plasmid" evidence="5 6">
    <name>13</name>
</geneLocation>
<dbReference type="AlphaFoldDB" id="A0A449AJ44"/>